<dbReference type="AGR" id="Xenbase:XB-GENE-29095247"/>
<dbReference type="KEGG" id="xtr:116409564"/>
<dbReference type="PROSITE" id="PS00615">
    <property type="entry name" value="C_TYPE_LECTIN_1"/>
    <property type="match status" value="1"/>
</dbReference>
<dbReference type="RefSeq" id="XP_031754102.1">
    <property type="nucleotide sequence ID" value="XM_031898242.1"/>
</dbReference>
<dbReference type="PANTHER" id="PTHR22803">
    <property type="entry name" value="MANNOSE, PHOSPHOLIPASE, LECTIN RECEPTOR RELATED"/>
    <property type="match status" value="1"/>
</dbReference>
<keyword evidence="3" id="KW-0812">Transmembrane</keyword>
<gene>
    <name evidence="6 7" type="primary">LOC116409564</name>
</gene>
<dbReference type="GO" id="GO:0030246">
    <property type="term" value="F:carbohydrate binding"/>
    <property type="evidence" value="ECO:0007669"/>
    <property type="project" value="UniProtKB-KW"/>
</dbReference>
<sequence length="197" mass="23110">MDRALKASETLGTQRRLLMVLVTLLVLVFIFLIILTCLMFIYYSRISEAIKSLRQDTLETIQKEIRQCDSGWKSFDGSCYYIVTTEENWTEARAFCKSMNSNLVIINSEREQKFLENITDDSYFWIGLKRDNDDINGWRWVDGTLHNLSEGFWYEGEPNNEAGTEDCGHLWIEKKWNDVYCTDQYKAICERKLTCCG</sequence>
<organism evidence="5 6">
    <name type="scientific">Xenopus tropicalis</name>
    <name type="common">Western clawed frog</name>
    <name type="synonym">Silurana tropicalis</name>
    <dbReference type="NCBI Taxonomy" id="8364"/>
    <lineage>
        <taxon>Eukaryota</taxon>
        <taxon>Metazoa</taxon>
        <taxon>Chordata</taxon>
        <taxon>Craniata</taxon>
        <taxon>Vertebrata</taxon>
        <taxon>Euteleostomi</taxon>
        <taxon>Amphibia</taxon>
        <taxon>Batrachia</taxon>
        <taxon>Anura</taxon>
        <taxon>Pipoidea</taxon>
        <taxon>Pipidae</taxon>
        <taxon>Xenopodinae</taxon>
        <taxon>Xenopus</taxon>
        <taxon>Silurana</taxon>
    </lineage>
</organism>
<dbReference type="GeneID" id="116409564"/>
<keyword evidence="1" id="KW-0430">Lectin</keyword>
<dbReference type="InterPro" id="IPR016186">
    <property type="entry name" value="C-type_lectin-like/link_sf"/>
</dbReference>
<evidence type="ECO:0000256" key="2">
    <source>
        <dbReference type="ARBA" id="ARBA00023157"/>
    </source>
</evidence>
<protein>
    <submittedName>
        <fullName evidence="6">Hepatic lectin-like</fullName>
    </submittedName>
</protein>
<reference evidence="6" key="1">
    <citation type="submission" date="2025-08" db="UniProtKB">
        <authorList>
            <consortium name="RefSeq"/>
        </authorList>
    </citation>
    <scope>IDENTIFICATION</scope>
    <source>
        <strain evidence="6">Nigerian</strain>
        <tissue evidence="6">Liver and blood</tissue>
    </source>
</reference>
<accession>A0A8J1J8A9</accession>
<dbReference type="SMART" id="SM00034">
    <property type="entry name" value="CLECT"/>
    <property type="match status" value="1"/>
</dbReference>
<dbReference type="InterPro" id="IPR033989">
    <property type="entry name" value="CD209-like_CTLD"/>
</dbReference>
<name>A0A8J1J8A9_XENTR</name>
<dbReference type="PROSITE" id="PS50041">
    <property type="entry name" value="C_TYPE_LECTIN_2"/>
    <property type="match status" value="1"/>
</dbReference>
<dbReference type="Proteomes" id="UP000008143">
    <property type="component" value="Chromosome 3"/>
</dbReference>
<evidence type="ECO:0000313" key="6">
    <source>
        <dbReference type="RefSeq" id="XP_031754102.1"/>
    </source>
</evidence>
<keyword evidence="2" id="KW-1015">Disulfide bond</keyword>
<dbReference type="InterPro" id="IPR016187">
    <property type="entry name" value="CTDL_fold"/>
</dbReference>
<evidence type="ECO:0000259" key="4">
    <source>
        <dbReference type="PROSITE" id="PS50041"/>
    </source>
</evidence>
<dbReference type="InterPro" id="IPR018378">
    <property type="entry name" value="C-type_lectin_CS"/>
</dbReference>
<evidence type="ECO:0000313" key="5">
    <source>
        <dbReference type="Proteomes" id="UP000008143"/>
    </source>
</evidence>
<dbReference type="OrthoDB" id="8950604at2759"/>
<dbReference type="Gene3D" id="3.10.100.10">
    <property type="entry name" value="Mannose-Binding Protein A, subunit A"/>
    <property type="match status" value="1"/>
</dbReference>
<dbReference type="AlphaFoldDB" id="A0A8J1J8A9"/>
<feature type="transmembrane region" description="Helical" evidence="3">
    <location>
        <begin position="20"/>
        <end position="43"/>
    </location>
</feature>
<dbReference type="InterPro" id="IPR001304">
    <property type="entry name" value="C-type_lectin-like"/>
</dbReference>
<dbReference type="GO" id="GO:0038023">
    <property type="term" value="F:signaling receptor activity"/>
    <property type="evidence" value="ECO:0000318"/>
    <property type="project" value="GO_Central"/>
</dbReference>
<keyword evidence="3" id="KW-0472">Membrane</keyword>
<evidence type="ECO:0000256" key="3">
    <source>
        <dbReference type="SAM" id="Phobius"/>
    </source>
</evidence>
<feature type="domain" description="C-type lectin" evidence="4">
    <location>
        <begin position="75"/>
        <end position="190"/>
    </location>
</feature>
<dbReference type="InterPro" id="IPR050111">
    <property type="entry name" value="C-type_lectin/snaclec_domain"/>
</dbReference>
<dbReference type="Pfam" id="PF00059">
    <property type="entry name" value="Lectin_C"/>
    <property type="match status" value="1"/>
</dbReference>
<evidence type="ECO:0000256" key="1">
    <source>
        <dbReference type="ARBA" id="ARBA00022734"/>
    </source>
</evidence>
<dbReference type="SUPFAM" id="SSF56436">
    <property type="entry name" value="C-type lectin-like"/>
    <property type="match status" value="1"/>
</dbReference>
<keyword evidence="3" id="KW-1133">Transmembrane helix</keyword>
<proteinExistence type="predicted"/>
<dbReference type="Xenbase" id="XB-GENE-29095247">
    <property type="gene designation" value="LOC116409564"/>
</dbReference>
<dbReference type="OMA" id="NEWDCNY"/>
<dbReference type="CDD" id="cd03590">
    <property type="entry name" value="CLECT_DC-SIGN_like"/>
    <property type="match status" value="1"/>
</dbReference>
<keyword evidence="5" id="KW-1185">Reference proteome</keyword>
<evidence type="ECO:0000313" key="7">
    <source>
        <dbReference type="Xenbase" id="XB-GENE-29095247"/>
    </source>
</evidence>